<evidence type="ECO:0000256" key="11">
    <source>
        <dbReference type="SAM" id="Phobius"/>
    </source>
</evidence>
<dbReference type="SMART" id="SM00112">
    <property type="entry name" value="CA"/>
    <property type="match status" value="6"/>
</dbReference>
<evidence type="ECO:0000256" key="9">
    <source>
        <dbReference type="PROSITE-ProRule" id="PRU00043"/>
    </source>
</evidence>
<evidence type="ECO:0000256" key="10">
    <source>
        <dbReference type="SAM" id="MobiDB-lite"/>
    </source>
</evidence>
<name>A0ABP0GLD3_CLALP</name>
<keyword evidence="4 9" id="KW-0106">Calcium</keyword>
<dbReference type="Pfam" id="PF08266">
    <property type="entry name" value="Cadherin_2"/>
    <property type="match status" value="1"/>
</dbReference>
<feature type="domain" description="Cadherin" evidence="13">
    <location>
        <begin position="28"/>
        <end position="145"/>
    </location>
</feature>
<dbReference type="Proteomes" id="UP001642483">
    <property type="component" value="Unassembled WGS sequence"/>
</dbReference>
<dbReference type="InterPro" id="IPR015919">
    <property type="entry name" value="Cadherin-like_sf"/>
</dbReference>
<keyword evidence="15" id="KW-1185">Reference proteome</keyword>
<feature type="domain" description="Cadherin" evidence="13">
    <location>
        <begin position="489"/>
        <end position="608"/>
    </location>
</feature>
<feature type="domain" description="Cadherin" evidence="13">
    <location>
        <begin position="604"/>
        <end position="734"/>
    </location>
</feature>
<dbReference type="InterPro" id="IPR020894">
    <property type="entry name" value="Cadherin_CS"/>
</dbReference>
<evidence type="ECO:0000313" key="14">
    <source>
        <dbReference type="EMBL" id="CAK8690975.1"/>
    </source>
</evidence>
<evidence type="ECO:0000313" key="15">
    <source>
        <dbReference type="Proteomes" id="UP001642483"/>
    </source>
</evidence>
<feature type="compositionally biased region" description="Polar residues" evidence="10">
    <location>
        <begin position="841"/>
        <end position="854"/>
    </location>
</feature>
<keyword evidence="8" id="KW-0325">Glycoprotein</keyword>
<dbReference type="CDD" id="cd11304">
    <property type="entry name" value="Cadherin_repeat"/>
    <property type="match status" value="6"/>
</dbReference>
<feature type="compositionally biased region" description="Polar residues" evidence="10">
    <location>
        <begin position="1047"/>
        <end position="1056"/>
    </location>
</feature>
<evidence type="ECO:0000256" key="5">
    <source>
        <dbReference type="ARBA" id="ARBA00022889"/>
    </source>
</evidence>
<accession>A0ABP0GLD3</accession>
<organism evidence="14 15">
    <name type="scientific">Clavelina lepadiformis</name>
    <name type="common">Light-bulb sea squirt</name>
    <name type="synonym">Ascidia lepadiformis</name>
    <dbReference type="NCBI Taxonomy" id="159417"/>
    <lineage>
        <taxon>Eukaryota</taxon>
        <taxon>Metazoa</taxon>
        <taxon>Chordata</taxon>
        <taxon>Tunicata</taxon>
        <taxon>Ascidiacea</taxon>
        <taxon>Aplousobranchia</taxon>
        <taxon>Clavelinidae</taxon>
        <taxon>Clavelina</taxon>
    </lineage>
</organism>
<dbReference type="PRINTS" id="PR00205">
    <property type="entry name" value="CADHERIN"/>
</dbReference>
<dbReference type="PANTHER" id="PTHR24028:SF328">
    <property type="entry name" value="CADHERIN-3"/>
    <property type="match status" value="1"/>
</dbReference>
<evidence type="ECO:0000256" key="8">
    <source>
        <dbReference type="ARBA" id="ARBA00023180"/>
    </source>
</evidence>
<evidence type="ECO:0000256" key="4">
    <source>
        <dbReference type="ARBA" id="ARBA00022837"/>
    </source>
</evidence>
<dbReference type="PANTHER" id="PTHR24028">
    <property type="entry name" value="CADHERIN-87A"/>
    <property type="match status" value="1"/>
</dbReference>
<feature type="domain" description="Cadherin" evidence="13">
    <location>
        <begin position="373"/>
        <end position="488"/>
    </location>
</feature>
<feature type="compositionally biased region" description="Basic and acidic residues" evidence="10">
    <location>
        <begin position="870"/>
        <end position="887"/>
    </location>
</feature>
<evidence type="ECO:0000259" key="13">
    <source>
        <dbReference type="PROSITE" id="PS50268"/>
    </source>
</evidence>
<feature type="chain" id="PRO_5045470054" description="Cadherin domain-containing protein" evidence="12">
    <location>
        <begin position="22"/>
        <end position="1062"/>
    </location>
</feature>
<dbReference type="InterPro" id="IPR050174">
    <property type="entry name" value="Protocadherin/Cadherin-CA"/>
</dbReference>
<dbReference type="SUPFAM" id="SSF49313">
    <property type="entry name" value="Cadherin-like"/>
    <property type="match status" value="6"/>
</dbReference>
<dbReference type="InterPro" id="IPR013164">
    <property type="entry name" value="Cadherin_N"/>
</dbReference>
<keyword evidence="2 11" id="KW-0812">Transmembrane</keyword>
<dbReference type="PROSITE" id="PS50268">
    <property type="entry name" value="CADHERIN_2"/>
    <property type="match status" value="6"/>
</dbReference>
<dbReference type="InterPro" id="IPR002126">
    <property type="entry name" value="Cadherin-like_dom"/>
</dbReference>
<dbReference type="Pfam" id="PF00028">
    <property type="entry name" value="Cadherin"/>
    <property type="match status" value="3"/>
</dbReference>
<evidence type="ECO:0000256" key="2">
    <source>
        <dbReference type="ARBA" id="ARBA00022692"/>
    </source>
</evidence>
<keyword evidence="5" id="KW-0130">Cell adhesion</keyword>
<evidence type="ECO:0000256" key="3">
    <source>
        <dbReference type="ARBA" id="ARBA00022737"/>
    </source>
</evidence>
<protein>
    <recommendedName>
        <fullName evidence="13">Cadherin domain-containing protein</fullName>
    </recommendedName>
</protein>
<dbReference type="EMBL" id="CAWYQH010000119">
    <property type="protein sequence ID" value="CAK8690975.1"/>
    <property type="molecule type" value="Genomic_DNA"/>
</dbReference>
<evidence type="ECO:0000256" key="7">
    <source>
        <dbReference type="ARBA" id="ARBA00023136"/>
    </source>
</evidence>
<feature type="transmembrane region" description="Helical" evidence="11">
    <location>
        <begin position="738"/>
        <end position="761"/>
    </location>
</feature>
<evidence type="ECO:0000256" key="6">
    <source>
        <dbReference type="ARBA" id="ARBA00022989"/>
    </source>
</evidence>
<proteinExistence type="predicted"/>
<feature type="signal peptide" evidence="12">
    <location>
        <begin position="1"/>
        <end position="21"/>
    </location>
</feature>
<keyword evidence="3" id="KW-0677">Repeat</keyword>
<evidence type="ECO:0000256" key="12">
    <source>
        <dbReference type="SAM" id="SignalP"/>
    </source>
</evidence>
<feature type="region of interest" description="Disordered" evidence="10">
    <location>
        <begin position="841"/>
        <end position="904"/>
    </location>
</feature>
<feature type="region of interest" description="Disordered" evidence="10">
    <location>
        <begin position="1038"/>
        <end position="1062"/>
    </location>
</feature>
<keyword evidence="7 11" id="KW-0472">Membrane</keyword>
<gene>
    <name evidence="14" type="ORF">CVLEPA_LOCUS23516</name>
</gene>
<comment type="subcellular location">
    <subcellularLocation>
        <location evidence="1">Membrane</location>
        <topology evidence="1">Single-pass membrane protein</topology>
    </subcellularLocation>
</comment>
<reference evidence="14 15" key="1">
    <citation type="submission" date="2024-02" db="EMBL/GenBank/DDBJ databases">
        <authorList>
            <person name="Daric V."/>
            <person name="Darras S."/>
        </authorList>
    </citation>
    <scope>NUCLEOTIDE SEQUENCE [LARGE SCALE GENOMIC DNA]</scope>
</reference>
<keyword evidence="6 11" id="KW-1133">Transmembrane helix</keyword>
<dbReference type="Gene3D" id="2.60.40.60">
    <property type="entry name" value="Cadherins"/>
    <property type="match status" value="6"/>
</dbReference>
<feature type="domain" description="Cadherin" evidence="13">
    <location>
        <begin position="152"/>
        <end position="257"/>
    </location>
</feature>
<comment type="caution">
    <text evidence="14">The sequence shown here is derived from an EMBL/GenBank/DDBJ whole genome shotgun (WGS) entry which is preliminary data.</text>
</comment>
<evidence type="ECO:0000256" key="1">
    <source>
        <dbReference type="ARBA" id="ARBA00004167"/>
    </source>
</evidence>
<sequence>MPKFKGPSLFFIATIITSLHTELSIASSTVSTTIYLRENTGVGTAVAELADILGMSIDPRTGKKFQILSQKLEVSDARMPHRNHNWLSLNESTGSIFLRRKLDREEICPKSKLCSIKLTVYVQRNSRIVTLDVEIIDMNEHAPIFPVKYILINVSEKAKIGDVISLDQYKAYDKDAGNNSLIKYSLTPNRYFSLTQFVDERRSQQHLQIEIRRSLDYERESLHRLQLTATDKADQPLSSHVSLQIRIVDENDNNPVFEQAEYSVMIPEDTEPGEQLIRVQAHDIDTGLAGTVRYYLSSINKKTTFDLLNVNELTGDVSLASRLDWESLTRLVAFIEARDLGKEQRIGSTQLIIDVVDVNDNKPIINVNFISSSFKDDTVYISELANKSYPFAYVSAKDKDFELSGETVLSIRTSLPETDKQDGLIQNVANTFALNANGVLIVNQNLDITKHDRYDIVITACDKGLEKLCSHSTIHVVILDENNNSPKFDQPTENITISENTAVGSTIMTVRATDDDAIVPSALKKNEEERIVTSTNGVITYSLLNGDGTFAIGPKTGVITLVRPLDREHVSEWKVVVEASDGGKPKSLKGRCVIDILISDVNDNAPMFVNPVNEGATFHSTILKDAVITRVQAVDYDKGENAKLKYKILYEDGVRQTMHVNSSLFVLDSTNGDMRLNKSNSMLPQSLGSHDLVIMVSDAGVPPMTSKRQIQVVITDDLFIPSSSSSSPGKGPQFPTTLVIIIGALSAGLLLLILVVVIVVIKCKKENKKVRTYACKKHQLSCPDNALSDVNGKSIVSKKIIRRESSSSKATTSLQTSLMNYESNTDVTNLSRSDAMISHQFQTPASTTSRSGSQLKKKTESISSAPSIVSHRDGDSGHGDSDPDIRNSELNLVKGNPRQRYASEMSSSEELIALSNFGNKCSEQCVQYGHSDACWMPEESVRLKRPSRLTPEPLPYFYASSPFCDIASQPSQSDQSEQAGNLAPIPETVPLQAYWSNAYSRSNLSSIYSNVLPATYTAPPTLDESGLRTTSLTYDLPKTYSERNHSSADSTTTGYVTESEVI</sequence>
<dbReference type="PROSITE" id="PS00232">
    <property type="entry name" value="CADHERIN_1"/>
    <property type="match status" value="3"/>
</dbReference>
<keyword evidence="12" id="KW-0732">Signal</keyword>
<feature type="domain" description="Cadherin" evidence="13">
    <location>
        <begin position="258"/>
        <end position="365"/>
    </location>
</feature>